<keyword evidence="3 6" id="KW-0064">Aspartyl protease</keyword>
<dbReference type="InterPro" id="IPR001969">
    <property type="entry name" value="Aspartic_peptidase_AS"/>
</dbReference>
<dbReference type="InterPro" id="IPR021109">
    <property type="entry name" value="Peptidase_aspartic_dom_sf"/>
</dbReference>
<comment type="caution">
    <text evidence="10">The sequence shown here is derived from an EMBL/GenBank/DDBJ whole genome shotgun (WGS) entry which is preliminary data.</text>
</comment>
<evidence type="ECO:0000256" key="3">
    <source>
        <dbReference type="ARBA" id="ARBA00022750"/>
    </source>
</evidence>
<dbReference type="EMBL" id="SKBQ01000014">
    <property type="protein sequence ID" value="TPX17239.1"/>
    <property type="molecule type" value="Genomic_DNA"/>
</dbReference>
<evidence type="ECO:0000313" key="11">
    <source>
        <dbReference type="Proteomes" id="UP000319257"/>
    </source>
</evidence>
<dbReference type="InterPro" id="IPR033121">
    <property type="entry name" value="PEPTIDASE_A1"/>
</dbReference>
<dbReference type="InterPro" id="IPR034163">
    <property type="entry name" value="Aspergillopepsin-like_cat_dom"/>
</dbReference>
<dbReference type="CDD" id="cd06097">
    <property type="entry name" value="Aspergillopepsin_like"/>
    <property type="match status" value="1"/>
</dbReference>
<dbReference type="InterPro" id="IPR001461">
    <property type="entry name" value="Aspartic_peptidase_A1"/>
</dbReference>
<keyword evidence="11" id="KW-1185">Reference proteome</keyword>
<name>A0A507BIK4_9PEZI</name>
<reference evidence="10 11" key="1">
    <citation type="submission" date="2019-06" db="EMBL/GenBank/DDBJ databases">
        <title>Draft genome sequence of the filamentous fungus Phialemoniopsis curvata isolated from diesel fuel.</title>
        <authorList>
            <person name="Varaljay V.A."/>
            <person name="Lyon W.J."/>
            <person name="Crouch A.L."/>
            <person name="Drake C.E."/>
            <person name="Hollomon J.M."/>
            <person name="Nadeau L.J."/>
            <person name="Nunn H.S."/>
            <person name="Stevenson B.S."/>
            <person name="Bojanowski C.L."/>
            <person name="Crookes-Goodson W.J."/>
        </authorList>
    </citation>
    <scope>NUCLEOTIDE SEQUENCE [LARGE SCALE GENOMIC DNA]</scope>
    <source>
        <strain evidence="10 11">D216</strain>
    </source>
</reference>
<dbReference type="Proteomes" id="UP000319257">
    <property type="component" value="Unassembled WGS sequence"/>
</dbReference>
<feature type="domain" description="Peptidase A1" evidence="9">
    <location>
        <begin position="138"/>
        <end position="452"/>
    </location>
</feature>
<dbReference type="AlphaFoldDB" id="A0A507BIK4"/>
<gene>
    <name evidence="10" type="ORF">E0L32_003357</name>
</gene>
<evidence type="ECO:0000256" key="2">
    <source>
        <dbReference type="ARBA" id="ARBA00022670"/>
    </source>
</evidence>
<feature type="active site" evidence="5">
    <location>
        <position position="340"/>
    </location>
</feature>
<evidence type="ECO:0000256" key="7">
    <source>
        <dbReference type="SAM" id="MobiDB-lite"/>
    </source>
</evidence>
<dbReference type="GO" id="GO:0006508">
    <property type="term" value="P:proteolysis"/>
    <property type="evidence" value="ECO:0007669"/>
    <property type="project" value="UniProtKB-KW"/>
</dbReference>
<dbReference type="Gene3D" id="2.40.70.10">
    <property type="entry name" value="Acid Proteases"/>
    <property type="match status" value="2"/>
</dbReference>
<keyword evidence="4 6" id="KW-0378">Hydrolase</keyword>
<dbReference type="SUPFAM" id="SSF50630">
    <property type="entry name" value="Acid proteases"/>
    <property type="match status" value="1"/>
</dbReference>
<evidence type="ECO:0000256" key="8">
    <source>
        <dbReference type="SAM" id="SignalP"/>
    </source>
</evidence>
<dbReference type="FunFam" id="2.40.70.10:FF:000026">
    <property type="entry name" value="Endothiapepsin"/>
    <property type="match status" value="1"/>
</dbReference>
<keyword evidence="8" id="KW-0732">Signal</keyword>
<dbReference type="FunFam" id="2.40.70.10:FF:000024">
    <property type="entry name" value="Endothiapepsin"/>
    <property type="match status" value="1"/>
</dbReference>
<evidence type="ECO:0000313" key="10">
    <source>
        <dbReference type="EMBL" id="TPX17239.1"/>
    </source>
</evidence>
<dbReference type="InParanoid" id="A0A507BIK4"/>
<dbReference type="PANTHER" id="PTHR47966:SF2">
    <property type="entry name" value="ASPERGILLOPEPSIN-1-RELATED"/>
    <property type="match status" value="1"/>
</dbReference>
<dbReference type="Pfam" id="PF00026">
    <property type="entry name" value="Asp"/>
    <property type="match status" value="1"/>
</dbReference>
<keyword evidence="2 6" id="KW-0645">Protease</keyword>
<evidence type="ECO:0000256" key="5">
    <source>
        <dbReference type="PIRSR" id="PIRSR601461-1"/>
    </source>
</evidence>
<dbReference type="OrthoDB" id="2747330at2759"/>
<evidence type="ECO:0000256" key="4">
    <source>
        <dbReference type="ARBA" id="ARBA00022801"/>
    </source>
</evidence>
<evidence type="ECO:0000256" key="6">
    <source>
        <dbReference type="RuleBase" id="RU000454"/>
    </source>
</evidence>
<evidence type="ECO:0000259" key="9">
    <source>
        <dbReference type="PROSITE" id="PS51767"/>
    </source>
</evidence>
<feature type="signal peptide" evidence="8">
    <location>
        <begin position="1"/>
        <end position="22"/>
    </location>
</feature>
<comment type="similarity">
    <text evidence="1 6">Belongs to the peptidase A1 family.</text>
</comment>
<proteinExistence type="inferred from homology"/>
<dbReference type="PROSITE" id="PS00141">
    <property type="entry name" value="ASP_PROTEASE"/>
    <property type="match status" value="1"/>
</dbReference>
<dbReference type="RefSeq" id="XP_030998950.1">
    <property type="nucleotide sequence ID" value="XM_031137648.1"/>
</dbReference>
<feature type="region of interest" description="Disordered" evidence="7">
    <location>
        <begin position="101"/>
        <end position="121"/>
    </location>
</feature>
<sequence length="456" mass="48891">MKFFSIAAVAASLLSSGNLVSAAPRKLSPKDLEISVLGGLTFKIGMVHNTDFSMSHRGLRSVAKVYAKYGLPIPEDILAAIQDFLRELGVKLAHPGLASQGWNSTDNATSADQGSSGPSTHATVCEVSAVPQLFDVEYLSEVEIGTPPQKLMLDFDTGSSDLWVFSSKTPKTQVNGQKLYEMEKSSTAKEVEGSVWSIRYGDGSQSSGTVYTDTVTIGGVTVENQAIESASRVSASFTNDTASSGLLGLGFDSINQIQPKKQKTFFSNAMKDLAMPLFTANLKKSEAGNYNFGFIDKTEFTGDITFVDVNSTAGFWQFTTDSYSIGNNVTVNQPHEAIADTGTTLLMLPEQLVASYYKQVKSATMNRQAGGYVFDCKEKLPDYTVTIGGHKAVVPGELINFAPADSESFETATVCFGGIQPVGNLPFAIYGDIFLKSQFVVFHGGNTQLGFASKPL</sequence>
<dbReference type="PRINTS" id="PR00792">
    <property type="entry name" value="PEPSIN"/>
</dbReference>
<protein>
    <recommendedName>
        <fullName evidence="9">Peptidase A1 domain-containing protein</fullName>
    </recommendedName>
</protein>
<evidence type="ECO:0000256" key="1">
    <source>
        <dbReference type="ARBA" id="ARBA00007447"/>
    </source>
</evidence>
<dbReference type="PROSITE" id="PS51767">
    <property type="entry name" value="PEPTIDASE_A1"/>
    <property type="match status" value="1"/>
</dbReference>
<feature type="chain" id="PRO_5021450180" description="Peptidase A1 domain-containing protein" evidence="8">
    <location>
        <begin position="23"/>
        <end position="456"/>
    </location>
</feature>
<organism evidence="10 11">
    <name type="scientific">Thyridium curvatum</name>
    <dbReference type="NCBI Taxonomy" id="1093900"/>
    <lineage>
        <taxon>Eukaryota</taxon>
        <taxon>Fungi</taxon>
        <taxon>Dikarya</taxon>
        <taxon>Ascomycota</taxon>
        <taxon>Pezizomycotina</taxon>
        <taxon>Sordariomycetes</taxon>
        <taxon>Sordariomycetidae</taxon>
        <taxon>Thyridiales</taxon>
        <taxon>Thyridiaceae</taxon>
        <taxon>Thyridium</taxon>
    </lineage>
</organism>
<dbReference type="GO" id="GO:0004190">
    <property type="term" value="F:aspartic-type endopeptidase activity"/>
    <property type="evidence" value="ECO:0007669"/>
    <property type="project" value="UniProtKB-KW"/>
</dbReference>
<feature type="active site" evidence="5">
    <location>
        <position position="156"/>
    </location>
</feature>
<dbReference type="PANTHER" id="PTHR47966">
    <property type="entry name" value="BETA-SITE APP-CLEAVING ENZYME, ISOFORM A-RELATED"/>
    <property type="match status" value="1"/>
</dbReference>
<dbReference type="STRING" id="1093900.A0A507BIK4"/>
<dbReference type="GeneID" id="41970804"/>
<accession>A0A507BIK4</accession>